<dbReference type="InParanoid" id="A0A804J9E8"/>
<dbReference type="Proteomes" id="UP000012960">
    <property type="component" value="Unplaced"/>
</dbReference>
<dbReference type="EMBL" id="HG996470">
    <property type="protein sequence ID" value="CAG1840118.1"/>
    <property type="molecule type" value="Genomic_DNA"/>
</dbReference>
<evidence type="ECO:0000313" key="3">
    <source>
        <dbReference type="Proteomes" id="UP000012960"/>
    </source>
</evidence>
<name>A0A804J9E8_MUSAM</name>
<evidence type="ECO:0000313" key="1">
    <source>
        <dbReference type="EMBL" id="CAG1840118.1"/>
    </source>
</evidence>
<dbReference type="EnsemblPlants" id="Ma05_t28140.1">
    <property type="protein sequence ID" value="Ma05_p28140.1"/>
    <property type="gene ID" value="Ma05_g28140"/>
</dbReference>
<evidence type="ECO:0000313" key="2">
    <source>
        <dbReference type="EnsemblPlants" id="Ma05_p28140.1"/>
    </source>
</evidence>
<reference evidence="2" key="2">
    <citation type="submission" date="2021-05" db="UniProtKB">
        <authorList>
            <consortium name="EnsemblPlants"/>
        </authorList>
    </citation>
    <scope>IDENTIFICATION</scope>
    <source>
        <strain evidence="2">subsp. malaccensis</strain>
    </source>
</reference>
<sequence>MSGSSTDDVIQDFCRCWCCADNYPLCEMSKFLEAKIVTVIG</sequence>
<reference evidence="1" key="1">
    <citation type="submission" date="2021-03" db="EMBL/GenBank/DDBJ databases">
        <authorList>
            <consortium name="Genoscope - CEA"/>
            <person name="William W."/>
        </authorList>
    </citation>
    <scope>NUCLEOTIDE SEQUENCE</scope>
    <source>
        <strain evidence="1">Doubled-haploid Pahang</strain>
    </source>
</reference>
<protein>
    <submittedName>
        <fullName evidence="1">(wild Malaysian banana) hypothetical protein</fullName>
    </submittedName>
</protein>
<dbReference type="Gramene" id="Ma05_t28140.1">
    <property type="protein sequence ID" value="Ma05_p28140.1"/>
    <property type="gene ID" value="Ma05_g28140"/>
</dbReference>
<dbReference type="AlphaFoldDB" id="A0A804J9E8"/>
<organism evidence="2 3">
    <name type="scientific">Musa acuminata subsp. malaccensis</name>
    <name type="common">Wild banana</name>
    <name type="synonym">Musa malaccensis</name>
    <dbReference type="NCBI Taxonomy" id="214687"/>
    <lineage>
        <taxon>Eukaryota</taxon>
        <taxon>Viridiplantae</taxon>
        <taxon>Streptophyta</taxon>
        <taxon>Embryophyta</taxon>
        <taxon>Tracheophyta</taxon>
        <taxon>Spermatophyta</taxon>
        <taxon>Magnoliopsida</taxon>
        <taxon>Liliopsida</taxon>
        <taxon>Zingiberales</taxon>
        <taxon>Musaceae</taxon>
        <taxon>Musa</taxon>
    </lineage>
</organism>
<accession>A0A804J9E8</accession>
<gene>
    <name evidence="1" type="ORF">GSMUA_280070.1</name>
</gene>
<keyword evidence="3" id="KW-1185">Reference proteome</keyword>
<proteinExistence type="predicted"/>